<reference evidence="4 5" key="1">
    <citation type="journal article" date="2016" name="Sci. Rep.">
        <title>Metabolic traits of an uncultured archaeal lineage -MSBL1- from brine pools of the Red Sea.</title>
        <authorList>
            <person name="Mwirichia R."/>
            <person name="Alam I."/>
            <person name="Rashid M."/>
            <person name="Vinu M."/>
            <person name="Ba-Alawi W."/>
            <person name="Anthony Kamau A."/>
            <person name="Kamanda Ngugi D."/>
            <person name="Goker M."/>
            <person name="Klenk H.P."/>
            <person name="Bajic V."/>
            <person name="Stingl U."/>
        </authorList>
    </citation>
    <scope>NUCLEOTIDE SEQUENCE [LARGE SCALE GENOMIC DNA]</scope>
    <source>
        <strain evidence="4">SCGC-AAA385D11</strain>
    </source>
</reference>
<evidence type="ECO:0000259" key="2">
    <source>
        <dbReference type="Pfam" id="PF00108"/>
    </source>
</evidence>
<dbReference type="InterPro" id="IPR020616">
    <property type="entry name" value="Thiolase_N"/>
</dbReference>
<dbReference type="Gene3D" id="3.40.47.10">
    <property type="match status" value="1"/>
</dbReference>
<evidence type="ECO:0000313" key="5">
    <source>
        <dbReference type="Proteomes" id="UP000070256"/>
    </source>
</evidence>
<dbReference type="GO" id="GO:0008299">
    <property type="term" value="P:isoprenoid biosynthetic process"/>
    <property type="evidence" value="ECO:0007669"/>
    <property type="project" value="UniProtKB-KW"/>
</dbReference>
<dbReference type="PANTHER" id="PTHR42870">
    <property type="entry name" value="ACETYL-COA C-ACETYLTRANSFERASE"/>
    <property type="match status" value="1"/>
</dbReference>
<evidence type="ECO:0000313" key="4">
    <source>
        <dbReference type="EMBL" id="KXB07916.1"/>
    </source>
</evidence>
<evidence type="ECO:0000259" key="3">
    <source>
        <dbReference type="Pfam" id="PF22691"/>
    </source>
</evidence>
<dbReference type="PIRSF" id="PIRSF000429">
    <property type="entry name" value="Ac-CoA_Ac_transf"/>
    <property type="match status" value="1"/>
</dbReference>
<name>A0A133VN98_9EURY</name>
<dbReference type="PATRIC" id="fig|1698286.3.peg.195"/>
<dbReference type="AlphaFoldDB" id="A0A133VN98"/>
<keyword evidence="1" id="KW-0414">Isoprene biosynthesis</keyword>
<feature type="domain" description="Thiolase N-terminal" evidence="2">
    <location>
        <begin position="4"/>
        <end position="225"/>
    </location>
</feature>
<dbReference type="InterPro" id="IPR055140">
    <property type="entry name" value="Thiolase_C_2"/>
</dbReference>
<dbReference type="InterPro" id="IPR016039">
    <property type="entry name" value="Thiolase-like"/>
</dbReference>
<dbReference type="Pfam" id="PF00108">
    <property type="entry name" value="Thiolase_N"/>
    <property type="match status" value="1"/>
</dbReference>
<dbReference type="InterPro" id="IPR002155">
    <property type="entry name" value="Thiolase"/>
</dbReference>
<feature type="domain" description="Thiolase C-terminal" evidence="3">
    <location>
        <begin position="247"/>
        <end position="389"/>
    </location>
</feature>
<dbReference type="CDD" id="cd00829">
    <property type="entry name" value="SCP-x_thiolase"/>
    <property type="match status" value="1"/>
</dbReference>
<dbReference type="SUPFAM" id="SSF53901">
    <property type="entry name" value="Thiolase-like"/>
    <property type="match status" value="1"/>
</dbReference>
<proteinExistence type="predicted"/>
<evidence type="ECO:0008006" key="6">
    <source>
        <dbReference type="Google" id="ProtNLM"/>
    </source>
</evidence>
<keyword evidence="5" id="KW-1185">Reference proteome</keyword>
<organism evidence="4 5">
    <name type="scientific">candidate division MSBL1 archaeon SCGC-AAA385D11</name>
    <dbReference type="NCBI Taxonomy" id="1698286"/>
    <lineage>
        <taxon>Archaea</taxon>
        <taxon>Methanobacteriati</taxon>
        <taxon>Methanobacteriota</taxon>
        <taxon>candidate division MSBL1</taxon>
    </lineage>
</organism>
<dbReference type="Proteomes" id="UP000070256">
    <property type="component" value="Unassembled WGS sequence"/>
</dbReference>
<comment type="caution">
    <text evidence="4">The sequence shown here is derived from an EMBL/GenBank/DDBJ whole genome shotgun (WGS) entry which is preliminary data.</text>
</comment>
<dbReference type="PANTHER" id="PTHR42870:SF6">
    <property type="entry name" value="ACETYL-COA C-ACYLTRANSFERASE"/>
    <property type="match status" value="1"/>
</dbReference>
<sequence>MRDVSIIGVGETKFGALDESLRELIAEAGNKALKDSGADRGEIESLYFGNYCGDRFVKQGHSSSLAALATGLKYIPTIRTETACSSSSGAFKEAVLGVASGAYDVVMVLGAEKMTNVDTLEATDILAMAGDREFEGIQGLTFPGMFALMAQVYSKKYGIKMEDLRKQLSSVAVKNHRNGYYNPSAHMRKIITLEEAMDSRMIAYPLNLFDCSLISDGAAAAILCPSNMATDYSDDPVDVIGFGHSTDILPLHLREDLSRSKATIIASEKAYKMAGIKPEDIDFTEVHDCFTINELISLEGLGFFDSGRAGEASLNEKTTVDGSIPVNPSGGLKSKGHPVGATGAGQIVESVMQLRGVVEKERRVDDAEICLVHNIGGSAVTCFVHILRRR</sequence>
<accession>A0A133VN98</accession>
<gene>
    <name evidence="4" type="ORF">AKJ58_01470</name>
</gene>
<dbReference type="NCBIfam" id="NF004720">
    <property type="entry name" value="PRK06064.1"/>
    <property type="match status" value="1"/>
</dbReference>
<dbReference type="GO" id="GO:0016747">
    <property type="term" value="F:acyltransferase activity, transferring groups other than amino-acyl groups"/>
    <property type="evidence" value="ECO:0007669"/>
    <property type="project" value="InterPro"/>
</dbReference>
<dbReference type="EMBL" id="LHYK01000023">
    <property type="protein sequence ID" value="KXB07916.1"/>
    <property type="molecule type" value="Genomic_DNA"/>
</dbReference>
<protein>
    <recommendedName>
        <fullName evidence="6">Acetyl-CoA acetyltransferase</fullName>
    </recommendedName>
</protein>
<dbReference type="Pfam" id="PF22691">
    <property type="entry name" value="Thiolase_C_1"/>
    <property type="match status" value="1"/>
</dbReference>
<evidence type="ECO:0000256" key="1">
    <source>
        <dbReference type="ARBA" id="ARBA00023229"/>
    </source>
</evidence>